<sequence>MQRARIRLSSTKLPALKGVCEQIESVCKNQGIRKLGPIPLPTKKLRVPVLKAPSGQGTATWAKFEMRIHKRLFEITANERSMHLIMKIQIPETVLVEIELM</sequence>
<evidence type="ECO:0000313" key="5">
    <source>
        <dbReference type="EMBL" id="GAI59162.1"/>
    </source>
</evidence>
<comment type="similarity">
    <text evidence="1">Belongs to the universal ribosomal protein uS10 family.</text>
</comment>
<dbReference type="InterPro" id="IPR036838">
    <property type="entry name" value="Ribosomal_uS10_dom_sf"/>
</dbReference>
<dbReference type="PANTHER" id="PTHR11700">
    <property type="entry name" value="30S RIBOSOMAL PROTEIN S10 FAMILY MEMBER"/>
    <property type="match status" value="1"/>
</dbReference>
<comment type="caution">
    <text evidence="5">The sequence shown here is derived from an EMBL/GenBank/DDBJ whole genome shotgun (WGS) entry which is preliminary data.</text>
</comment>
<dbReference type="Pfam" id="PF00338">
    <property type="entry name" value="Ribosomal_S10"/>
    <property type="match status" value="1"/>
</dbReference>
<dbReference type="GO" id="GO:0003735">
    <property type="term" value="F:structural constituent of ribosome"/>
    <property type="evidence" value="ECO:0007669"/>
    <property type="project" value="InterPro"/>
</dbReference>
<feature type="domain" description="Small ribosomal subunit protein uS10" evidence="4">
    <location>
        <begin position="5"/>
        <end position="99"/>
    </location>
</feature>
<evidence type="ECO:0000256" key="3">
    <source>
        <dbReference type="ARBA" id="ARBA00023274"/>
    </source>
</evidence>
<accession>X1PSD3</accession>
<dbReference type="EMBL" id="BARW01003958">
    <property type="protein sequence ID" value="GAI59162.1"/>
    <property type="molecule type" value="Genomic_DNA"/>
</dbReference>
<dbReference type="SMART" id="SM01403">
    <property type="entry name" value="Ribosomal_S10"/>
    <property type="match status" value="1"/>
</dbReference>
<reference evidence="5" key="1">
    <citation type="journal article" date="2014" name="Front. Microbiol.">
        <title>High frequency of phylogenetically diverse reductive dehalogenase-homologous genes in deep subseafloor sedimentary metagenomes.</title>
        <authorList>
            <person name="Kawai M."/>
            <person name="Futagami T."/>
            <person name="Toyoda A."/>
            <person name="Takaki Y."/>
            <person name="Nishi S."/>
            <person name="Hori S."/>
            <person name="Arai W."/>
            <person name="Tsubouchi T."/>
            <person name="Morono Y."/>
            <person name="Uchiyama I."/>
            <person name="Ito T."/>
            <person name="Fujiyama A."/>
            <person name="Inagaki F."/>
            <person name="Takami H."/>
        </authorList>
    </citation>
    <scope>NUCLEOTIDE SEQUENCE</scope>
    <source>
        <strain evidence="5">Expedition CK06-06</strain>
    </source>
</reference>
<dbReference type="PRINTS" id="PR00971">
    <property type="entry name" value="RIBOSOMALS10"/>
</dbReference>
<gene>
    <name evidence="5" type="ORF">S12H4_09648</name>
</gene>
<dbReference type="InterPro" id="IPR005729">
    <property type="entry name" value="Ribosomal_uS10_euk/arc"/>
</dbReference>
<keyword evidence="3" id="KW-0687">Ribonucleoprotein</keyword>
<organism evidence="5">
    <name type="scientific">marine sediment metagenome</name>
    <dbReference type="NCBI Taxonomy" id="412755"/>
    <lineage>
        <taxon>unclassified sequences</taxon>
        <taxon>metagenomes</taxon>
        <taxon>ecological metagenomes</taxon>
    </lineage>
</organism>
<dbReference type="SUPFAM" id="SSF54999">
    <property type="entry name" value="Ribosomal protein S10"/>
    <property type="match status" value="1"/>
</dbReference>
<evidence type="ECO:0000256" key="1">
    <source>
        <dbReference type="ARBA" id="ARBA00007102"/>
    </source>
</evidence>
<keyword evidence="2" id="KW-0689">Ribosomal protein</keyword>
<dbReference type="GO" id="GO:0015935">
    <property type="term" value="C:small ribosomal subunit"/>
    <property type="evidence" value="ECO:0007669"/>
    <property type="project" value="InterPro"/>
</dbReference>
<name>X1PSD3_9ZZZZ</name>
<evidence type="ECO:0000259" key="4">
    <source>
        <dbReference type="SMART" id="SM01403"/>
    </source>
</evidence>
<evidence type="ECO:0000256" key="2">
    <source>
        <dbReference type="ARBA" id="ARBA00022980"/>
    </source>
</evidence>
<protein>
    <recommendedName>
        <fullName evidence="4">Small ribosomal subunit protein uS10 domain-containing protein</fullName>
    </recommendedName>
</protein>
<dbReference type="Gene3D" id="3.30.70.600">
    <property type="entry name" value="Ribosomal protein S10 domain"/>
    <property type="match status" value="1"/>
</dbReference>
<dbReference type="GO" id="GO:0006412">
    <property type="term" value="P:translation"/>
    <property type="evidence" value="ECO:0007669"/>
    <property type="project" value="InterPro"/>
</dbReference>
<dbReference type="InterPro" id="IPR001848">
    <property type="entry name" value="Ribosomal_uS10"/>
</dbReference>
<dbReference type="NCBIfam" id="TIGR01046">
    <property type="entry name" value="uS10_euk_arch"/>
    <property type="match status" value="1"/>
</dbReference>
<dbReference type="InterPro" id="IPR027486">
    <property type="entry name" value="Ribosomal_uS10_dom"/>
</dbReference>
<dbReference type="HAMAP" id="MF_00508">
    <property type="entry name" value="Ribosomal_uS10"/>
    <property type="match status" value="1"/>
</dbReference>
<proteinExistence type="inferred from homology"/>
<dbReference type="AlphaFoldDB" id="X1PSD3"/>